<dbReference type="EMBL" id="WIVW01000167">
    <property type="protein sequence ID" value="MQU29728.1"/>
    <property type="molecule type" value="Genomic_DNA"/>
</dbReference>
<evidence type="ECO:0000313" key="2">
    <source>
        <dbReference type="Proteomes" id="UP000437970"/>
    </source>
</evidence>
<dbReference type="InterPro" id="IPR019694">
    <property type="entry name" value="Phage_HP1_Orf23"/>
</dbReference>
<comment type="caution">
    <text evidence="1">The sequence shown here is derived from an EMBL/GenBank/DDBJ whole genome shotgun (WGS) entry which is preliminary data.</text>
</comment>
<accession>A0A7X1Y5N9</accession>
<dbReference type="Pfam" id="PF10758">
    <property type="entry name" value="DUF2586"/>
    <property type="match status" value="1"/>
</dbReference>
<dbReference type="AlphaFoldDB" id="A0A7X1Y5N9"/>
<organism evidence="1 2">
    <name type="scientific">Pseudomonas helleri</name>
    <dbReference type="NCBI Taxonomy" id="1608996"/>
    <lineage>
        <taxon>Bacteria</taxon>
        <taxon>Pseudomonadati</taxon>
        <taxon>Pseudomonadota</taxon>
        <taxon>Gammaproteobacteria</taxon>
        <taxon>Pseudomonadales</taxon>
        <taxon>Pseudomonadaceae</taxon>
        <taxon>Pseudomonas</taxon>
    </lineage>
</organism>
<reference evidence="1 2" key="1">
    <citation type="submission" date="2019-10" db="EMBL/GenBank/DDBJ databases">
        <title>Evaluation of single-gene subtyping targets for Pseudomonas.</title>
        <authorList>
            <person name="Reichler S.J."/>
            <person name="Orsi R.H."/>
            <person name="Wiedmann M."/>
            <person name="Martin N.H."/>
            <person name="Murphy S.I."/>
        </authorList>
    </citation>
    <scope>NUCLEOTIDE SEQUENCE [LARGE SCALE GENOMIC DNA]</scope>
    <source>
        <strain evidence="1 2">FSL R10-1984</strain>
    </source>
</reference>
<feature type="non-terminal residue" evidence="1">
    <location>
        <position position="145"/>
    </location>
</feature>
<dbReference type="Proteomes" id="UP000437970">
    <property type="component" value="Unassembled WGS sequence"/>
</dbReference>
<dbReference type="RefSeq" id="WP_153383333.1">
    <property type="nucleotide sequence ID" value="NZ_WIVW01000167.1"/>
</dbReference>
<feature type="non-terminal residue" evidence="1">
    <location>
        <position position="1"/>
    </location>
</feature>
<gene>
    <name evidence="1" type="ORF">GHO29_25155</name>
</gene>
<name>A0A7X1Y5N9_9PSED</name>
<proteinExistence type="predicted"/>
<protein>
    <submittedName>
        <fullName evidence="1">DUF2586 family protein</fullName>
    </submittedName>
</protein>
<sequence>FLFIGPSTKNVGKLLALNTDSDLDNELGIPASDLKTQITAARLNGGDRWACLAAPVSADGEWTAALEKAQQQGFSVEAVVITTPVIDGVELSQMNDAAVALNNVYGRRSFVMASSAGISALQPWSQYLTEQKAITADVAAPRVLV</sequence>
<evidence type="ECO:0000313" key="1">
    <source>
        <dbReference type="EMBL" id="MQU29728.1"/>
    </source>
</evidence>